<dbReference type="EMBL" id="VSSQ01000099">
    <property type="protein sequence ID" value="MPL76729.1"/>
    <property type="molecule type" value="Genomic_DNA"/>
</dbReference>
<evidence type="ECO:0000256" key="7">
    <source>
        <dbReference type="ARBA" id="ARBA00023244"/>
    </source>
</evidence>
<evidence type="ECO:0000256" key="5">
    <source>
        <dbReference type="ARBA" id="ARBA00022898"/>
    </source>
</evidence>
<comment type="similarity">
    <text evidence="3">Belongs to the class-III pyridoxal-phosphate-dependent aminotransferase family. HemL subfamily.</text>
</comment>
<dbReference type="Gene3D" id="3.90.1150.10">
    <property type="entry name" value="Aspartate Aminotransferase, domain 1"/>
    <property type="match status" value="1"/>
</dbReference>
<dbReference type="PANTHER" id="PTHR43713">
    <property type="entry name" value="GLUTAMATE-1-SEMIALDEHYDE 2,1-AMINOMUTASE"/>
    <property type="match status" value="1"/>
</dbReference>
<dbReference type="NCBIfam" id="NF000818">
    <property type="entry name" value="PRK00062.1"/>
    <property type="match status" value="1"/>
</dbReference>
<evidence type="ECO:0000256" key="4">
    <source>
        <dbReference type="ARBA" id="ARBA00012143"/>
    </source>
</evidence>
<evidence type="ECO:0000256" key="1">
    <source>
        <dbReference type="ARBA" id="ARBA00001933"/>
    </source>
</evidence>
<dbReference type="FunFam" id="3.40.640.10:FF:000021">
    <property type="entry name" value="Glutamate-1-semialdehyde 2,1-aminomutase"/>
    <property type="match status" value="1"/>
</dbReference>
<dbReference type="InterPro" id="IPR004639">
    <property type="entry name" value="4pyrrol_synth_GluAld_NH2Trfase"/>
</dbReference>
<comment type="cofactor">
    <cofactor evidence="1">
        <name>pyridoxal 5'-phosphate</name>
        <dbReference type="ChEBI" id="CHEBI:597326"/>
    </cofactor>
</comment>
<dbReference type="Gene3D" id="3.40.640.10">
    <property type="entry name" value="Type I PLP-dependent aspartate aminotransferase-like (Major domain)"/>
    <property type="match status" value="1"/>
</dbReference>
<dbReference type="Pfam" id="PF00202">
    <property type="entry name" value="Aminotran_3"/>
    <property type="match status" value="1"/>
</dbReference>
<evidence type="ECO:0000313" key="8">
    <source>
        <dbReference type="EMBL" id="MPL76729.1"/>
    </source>
</evidence>
<dbReference type="CDD" id="cd00610">
    <property type="entry name" value="OAT_like"/>
    <property type="match status" value="1"/>
</dbReference>
<evidence type="ECO:0000256" key="3">
    <source>
        <dbReference type="ARBA" id="ARBA00008981"/>
    </source>
</evidence>
<evidence type="ECO:0000256" key="2">
    <source>
        <dbReference type="ARBA" id="ARBA00004819"/>
    </source>
</evidence>
<evidence type="ECO:0000256" key="6">
    <source>
        <dbReference type="ARBA" id="ARBA00023235"/>
    </source>
</evidence>
<dbReference type="NCBIfam" id="TIGR00713">
    <property type="entry name" value="hemL"/>
    <property type="match status" value="1"/>
</dbReference>
<dbReference type="UniPathway" id="UPA00251">
    <property type="reaction ID" value="UER00317"/>
</dbReference>
<dbReference type="GO" id="GO:0006782">
    <property type="term" value="P:protoporphyrinogen IX biosynthetic process"/>
    <property type="evidence" value="ECO:0007669"/>
    <property type="project" value="UniProtKB-UniPathway"/>
</dbReference>
<keyword evidence="5" id="KW-0663">Pyridoxal phosphate</keyword>
<dbReference type="InterPro" id="IPR005814">
    <property type="entry name" value="Aminotrans_3"/>
</dbReference>
<reference evidence="8" key="1">
    <citation type="submission" date="2019-08" db="EMBL/GenBank/DDBJ databases">
        <authorList>
            <person name="Kucharzyk K."/>
            <person name="Murdoch R.W."/>
            <person name="Higgins S."/>
            <person name="Loffler F."/>
        </authorList>
    </citation>
    <scope>NUCLEOTIDE SEQUENCE</scope>
</reference>
<dbReference type="SUPFAM" id="SSF53383">
    <property type="entry name" value="PLP-dependent transferases"/>
    <property type="match status" value="1"/>
</dbReference>
<dbReference type="GO" id="GO:0042286">
    <property type="term" value="F:glutamate-1-semialdehyde 2,1-aminomutase activity"/>
    <property type="evidence" value="ECO:0007669"/>
    <property type="project" value="UniProtKB-EC"/>
</dbReference>
<organism evidence="8">
    <name type="scientific">bioreactor metagenome</name>
    <dbReference type="NCBI Taxonomy" id="1076179"/>
    <lineage>
        <taxon>unclassified sequences</taxon>
        <taxon>metagenomes</taxon>
        <taxon>ecological metagenomes</taxon>
    </lineage>
</organism>
<keyword evidence="6 8" id="KW-0413">Isomerase</keyword>
<comment type="caution">
    <text evidence="8">The sequence shown here is derived from an EMBL/GenBank/DDBJ whole genome shotgun (WGS) entry which is preliminary data.</text>
</comment>
<comment type="pathway">
    <text evidence="2">Porphyrin-containing compound metabolism; protoporphyrin-IX biosynthesis; 5-aminolevulinate from L-glutamyl-tRNA(Glu): step 2/2.</text>
</comment>
<dbReference type="HAMAP" id="MF_00375">
    <property type="entry name" value="HemL_aminotrans_3"/>
    <property type="match status" value="1"/>
</dbReference>
<dbReference type="PROSITE" id="PS00600">
    <property type="entry name" value="AA_TRANSFER_CLASS_3"/>
    <property type="match status" value="1"/>
</dbReference>
<dbReference type="PANTHER" id="PTHR43713:SF3">
    <property type="entry name" value="GLUTAMATE-1-SEMIALDEHYDE 2,1-AMINOMUTASE 1, CHLOROPLASTIC-RELATED"/>
    <property type="match status" value="1"/>
</dbReference>
<proteinExistence type="inferred from homology"/>
<dbReference type="EC" id="5.4.3.8" evidence="4"/>
<name>A0A644UD12_9ZZZZ</name>
<protein>
    <recommendedName>
        <fullName evidence="4">glutamate-1-semialdehyde 2,1-aminomutase</fullName>
        <ecNumber evidence="4">5.4.3.8</ecNumber>
    </recommendedName>
</protein>
<dbReference type="InterPro" id="IPR015424">
    <property type="entry name" value="PyrdxlP-dep_Trfase"/>
</dbReference>
<gene>
    <name evidence="8" type="primary">hemL_6</name>
    <name evidence="8" type="ORF">SDC9_22575</name>
</gene>
<keyword evidence="7" id="KW-0627">Porphyrin biosynthesis</keyword>
<accession>A0A644UD12</accession>
<dbReference type="AlphaFoldDB" id="A0A644UD12"/>
<dbReference type="GO" id="GO:0008483">
    <property type="term" value="F:transaminase activity"/>
    <property type="evidence" value="ECO:0007669"/>
    <property type="project" value="InterPro"/>
</dbReference>
<sequence>MLNHTKSTAAFEAAKKVIPGGVNSPVRSFRSVGGNPPFAARGSGSKLYDLDGNEYIDYIMSYGPLLLGHAPAVVIDAITAAAAGGTSYGIPTAAEVTLAEMICKLVPSMDMVRMVNSGTEATMSAIRLARAYTGRDYIVKFIGCYHGHSDGLLVKAGSAATTLGTPDSPGVPKGTVATTLLVPFNDLPALENVFAEKGNEIAAVIMEPTPGNMGLVLPQNNFLQNMRKLTKKYGALLICDEVMSGFRSAQGGSQSLYDIDPDITCLGKVIGGGLPVAAYGGKRDIMSMVSPMGPMYQAGTLSGNPLAMAAGIVSLQYMIKHDVCAKLAARTAILVSGLQNAAEKAGLNYQFHLLGSMFTVFFTEKEVTDYATALTSDQDAFKIYFHSMLEQGIYLPPSQFETNFISLAHSDEDFEKTLQAAEIAFGEVAKRK</sequence>
<dbReference type="InterPro" id="IPR049704">
    <property type="entry name" value="Aminotrans_3_PPA_site"/>
</dbReference>
<dbReference type="GO" id="GO:0030170">
    <property type="term" value="F:pyridoxal phosphate binding"/>
    <property type="evidence" value="ECO:0007669"/>
    <property type="project" value="InterPro"/>
</dbReference>
<dbReference type="InterPro" id="IPR015421">
    <property type="entry name" value="PyrdxlP-dep_Trfase_major"/>
</dbReference>
<dbReference type="InterPro" id="IPR015422">
    <property type="entry name" value="PyrdxlP-dep_Trfase_small"/>
</dbReference>